<keyword evidence="4" id="KW-0804">Transcription</keyword>
<evidence type="ECO:0000256" key="1">
    <source>
        <dbReference type="ARBA" id="ARBA00018672"/>
    </source>
</evidence>
<dbReference type="RefSeq" id="WP_117765369.1">
    <property type="nucleotide sequence ID" value="NZ_JAJEPR010000023.1"/>
</dbReference>
<dbReference type="SMART" id="SM00448">
    <property type="entry name" value="REC"/>
    <property type="match status" value="1"/>
</dbReference>
<feature type="modified residue" description="4-aspartylphosphate" evidence="6">
    <location>
        <position position="55"/>
    </location>
</feature>
<comment type="caution">
    <text evidence="9">The sequence shown here is derived from an EMBL/GenBank/DDBJ whole genome shotgun (WGS) entry which is preliminary data.</text>
</comment>
<evidence type="ECO:0000256" key="4">
    <source>
        <dbReference type="ARBA" id="ARBA00023163"/>
    </source>
</evidence>
<dbReference type="PROSITE" id="PS01124">
    <property type="entry name" value="HTH_ARAC_FAMILY_2"/>
    <property type="match status" value="1"/>
</dbReference>
<evidence type="ECO:0000256" key="3">
    <source>
        <dbReference type="ARBA" id="ARBA00023125"/>
    </source>
</evidence>
<dbReference type="PRINTS" id="PR00032">
    <property type="entry name" value="HTHARAC"/>
</dbReference>
<dbReference type="CDD" id="cd17536">
    <property type="entry name" value="REC_YesN-like"/>
    <property type="match status" value="1"/>
</dbReference>
<dbReference type="Gene3D" id="1.10.10.60">
    <property type="entry name" value="Homeodomain-like"/>
    <property type="match status" value="2"/>
</dbReference>
<dbReference type="InterPro" id="IPR001789">
    <property type="entry name" value="Sig_transdc_resp-reg_receiver"/>
</dbReference>
<dbReference type="Proteomes" id="UP001197875">
    <property type="component" value="Unassembled WGS sequence"/>
</dbReference>
<dbReference type="GO" id="GO:0000160">
    <property type="term" value="P:phosphorelay signal transduction system"/>
    <property type="evidence" value="ECO:0007669"/>
    <property type="project" value="InterPro"/>
</dbReference>
<proteinExistence type="predicted"/>
<gene>
    <name evidence="9" type="ORF">LKD71_12505</name>
</gene>
<comment type="function">
    <text evidence="5">May play the central regulatory role in sporulation. It may be an element of the effector pathway responsible for the activation of sporulation genes in response to nutritional stress. Spo0A may act in concert with spo0H (a sigma factor) to control the expression of some genes that are critical to the sporulation process.</text>
</comment>
<evidence type="ECO:0000313" key="10">
    <source>
        <dbReference type="Proteomes" id="UP001197875"/>
    </source>
</evidence>
<evidence type="ECO:0000256" key="2">
    <source>
        <dbReference type="ARBA" id="ARBA00023015"/>
    </source>
</evidence>
<dbReference type="SUPFAM" id="SSF46689">
    <property type="entry name" value="Homeodomain-like"/>
    <property type="match status" value="2"/>
</dbReference>
<dbReference type="GO" id="GO:0043565">
    <property type="term" value="F:sequence-specific DNA binding"/>
    <property type="evidence" value="ECO:0007669"/>
    <property type="project" value="InterPro"/>
</dbReference>
<dbReference type="SMART" id="SM00342">
    <property type="entry name" value="HTH_ARAC"/>
    <property type="match status" value="1"/>
</dbReference>
<dbReference type="Pfam" id="PF00072">
    <property type="entry name" value="Response_reg"/>
    <property type="match status" value="1"/>
</dbReference>
<sequence length="534" mass="62430">MYRLLIVDDEIDNVYWLEEMFQYDLKEELEVHTAVSGKEALELLNRIRFDVVLTDIKMPGMTGMELYDRIRENWPACKVIFLTAYPQFEDIYRVSQDKDVKYILKSEEEKVIKATVEEAFEEIRQMTRRKEELRQDQWMKYCVERENFRELLESLRKKGELPKKWEKEGNFSLDLTKPMLCTLIRPERRDQADLTQEEMLENLFSAFDQYVPATVRKLFFGMEQDFLMLMTQLKQEETETNRLFTVIQGALEYAQETLENTADMSFSAIMSSEPVTISAFNAKLLELRQLMSVNMTGEGSLIAHAEILKTEMETTKLPEKGKQMELLKLYLKNGQRENYYLILGEIVSRLNQFESMHDMNALELYYSVSVLMMQYINEQGISEKLAFRIGLYKLMNFNEYGSWAEAGSYLYDLSDVIFEEGEGTDESLSDRSLEKLTAYIEENLAGDLTLTQLAAVSGFNSSYLSRIFKQKYGIGLSEFILRKRMELSRQLLLCTGEKVQTIAKKAGYQSSHSFSRTFRACMGMSPNEYREQKK</sequence>
<keyword evidence="3" id="KW-0238">DNA-binding</keyword>
<dbReference type="GO" id="GO:0003700">
    <property type="term" value="F:DNA-binding transcription factor activity"/>
    <property type="evidence" value="ECO:0007669"/>
    <property type="project" value="InterPro"/>
</dbReference>
<dbReference type="PROSITE" id="PS50110">
    <property type="entry name" value="RESPONSE_REGULATORY"/>
    <property type="match status" value="1"/>
</dbReference>
<evidence type="ECO:0000256" key="6">
    <source>
        <dbReference type="PROSITE-ProRule" id="PRU00169"/>
    </source>
</evidence>
<organism evidence="9 10">
    <name type="scientific">Fusicatenibacter faecihominis</name>
    <dbReference type="NCBI Taxonomy" id="2881276"/>
    <lineage>
        <taxon>Bacteria</taxon>
        <taxon>Bacillati</taxon>
        <taxon>Bacillota</taxon>
        <taxon>Clostridia</taxon>
        <taxon>Lachnospirales</taxon>
        <taxon>Lachnospiraceae</taxon>
        <taxon>Fusicatenibacter</taxon>
    </lineage>
</organism>
<dbReference type="EMBL" id="JAJEPR010000023">
    <property type="protein sequence ID" value="MCC2190606.1"/>
    <property type="molecule type" value="Genomic_DNA"/>
</dbReference>
<evidence type="ECO:0000313" key="9">
    <source>
        <dbReference type="EMBL" id="MCC2190606.1"/>
    </source>
</evidence>
<keyword evidence="6" id="KW-0597">Phosphoprotein</keyword>
<feature type="domain" description="HTH araC/xylS-type" evidence="7">
    <location>
        <begin position="434"/>
        <end position="532"/>
    </location>
</feature>
<accession>A0AAE3DU66</accession>
<dbReference type="Pfam" id="PF12833">
    <property type="entry name" value="HTH_18"/>
    <property type="match status" value="1"/>
</dbReference>
<evidence type="ECO:0000259" key="7">
    <source>
        <dbReference type="PROSITE" id="PS01124"/>
    </source>
</evidence>
<dbReference type="SUPFAM" id="SSF52172">
    <property type="entry name" value="CheY-like"/>
    <property type="match status" value="1"/>
</dbReference>
<dbReference type="AlphaFoldDB" id="A0AAE3DU66"/>
<protein>
    <recommendedName>
        <fullName evidence="1">Stage 0 sporulation protein A homolog</fullName>
    </recommendedName>
</protein>
<dbReference type="PANTHER" id="PTHR43280">
    <property type="entry name" value="ARAC-FAMILY TRANSCRIPTIONAL REGULATOR"/>
    <property type="match status" value="1"/>
</dbReference>
<name>A0AAE3DU66_9FIRM</name>
<dbReference type="InterPro" id="IPR018060">
    <property type="entry name" value="HTH_AraC"/>
</dbReference>
<dbReference type="InterPro" id="IPR020449">
    <property type="entry name" value="Tscrpt_reg_AraC-type_HTH"/>
</dbReference>
<dbReference type="Gene3D" id="3.40.50.2300">
    <property type="match status" value="1"/>
</dbReference>
<dbReference type="InterPro" id="IPR009057">
    <property type="entry name" value="Homeodomain-like_sf"/>
</dbReference>
<dbReference type="PANTHER" id="PTHR43280:SF2">
    <property type="entry name" value="HTH-TYPE TRANSCRIPTIONAL REGULATOR EXSA"/>
    <property type="match status" value="1"/>
</dbReference>
<dbReference type="InterPro" id="IPR011006">
    <property type="entry name" value="CheY-like_superfamily"/>
</dbReference>
<keyword evidence="2" id="KW-0805">Transcription regulation</keyword>
<evidence type="ECO:0000259" key="8">
    <source>
        <dbReference type="PROSITE" id="PS50110"/>
    </source>
</evidence>
<feature type="domain" description="Response regulatory" evidence="8">
    <location>
        <begin position="3"/>
        <end position="120"/>
    </location>
</feature>
<evidence type="ECO:0000256" key="5">
    <source>
        <dbReference type="ARBA" id="ARBA00024867"/>
    </source>
</evidence>
<reference evidence="9 10" key="1">
    <citation type="submission" date="2021-10" db="EMBL/GenBank/DDBJ databases">
        <title>Anaerobic single-cell dispensing facilitates the cultivation of human gut bacteria.</title>
        <authorList>
            <person name="Afrizal A."/>
        </authorList>
    </citation>
    <scope>NUCLEOTIDE SEQUENCE [LARGE SCALE GENOMIC DNA]</scope>
    <source>
        <strain evidence="9 10">CLA-AA-H277</strain>
    </source>
</reference>
<keyword evidence="10" id="KW-1185">Reference proteome</keyword>